<comment type="caution">
    <text evidence="1">The sequence shown here is derived from an EMBL/GenBank/DDBJ whole genome shotgun (WGS) entry which is preliminary data.</text>
</comment>
<reference evidence="1 2" key="1">
    <citation type="submission" date="2020-10" db="EMBL/GenBank/DDBJ databases">
        <title>Identification of Nocardia species via Next-generation sequencing and recognition of intraspecies genetic diversity.</title>
        <authorList>
            <person name="Li P."/>
            <person name="Li P."/>
            <person name="Lu B."/>
        </authorList>
    </citation>
    <scope>NUCLEOTIDE SEQUENCE [LARGE SCALE GENOMIC DNA]</scope>
    <source>
        <strain evidence="1 2">BJ06-0143</strain>
    </source>
</reference>
<dbReference type="EMBL" id="JADLQN010000001">
    <property type="protein sequence ID" value="MBF6355103.1"/>
    <property type="molecule type" value="Genomic_DNA"/>
</dbReference>
<keyword evidence="2" id="KW-1185">Reference proteome</keyword>
<evidence type="ECO:0008006" key="3">
    <source>
        <dbReference type="Google" id="ProtNLM"/>
    </source>
</evidence>
<sequence>MSKRERVSEQSLLDHARAVSRRVAAGAACEITVGGRSLGALPSRRRPRPVVGPSRYAVSHADPACERLDRVLAEAARLDPLPLDPLSVDPAQLRRAVLDSVDRPHRS</sequence>
<proteinExistence type="predicted"/>
<evidence type="ECO:0000313" key="1">
    <source>
        <dbReference type="EMBL" id="MBF6355103.1"/>
    </source>
</evidence>
<accession>A0ABS0D9E9</accession>
<name>A0ABS0D9E9_9NOCA</name>
<organism evidence="1 2">
    <name type="scientific">Nocardia higoensis</name>
    <dbReference type="NCBI Taxonomy" id="228599"/>
    <lineage>
        <taxon>Bacteria</taxon>
        <taxon>Bacillati</taxon>
        <taxon>Actinomycetota</taxon>
        <taxon>Actinomycetes</taxon>
        <taxon>Mycobacteriales</taxon>
        <taxon>Nocardiaceae</taxon>
        <taxon>Nocardia</taxon>
    </lineage>
</organism>
<protein>
    <recommendedName>
        <fullName evidence="3">Prevent-host-death protein</fullName>
    </recommendedName>
</protein>
<dbReference type="RefSeq" id="WP_195001752.1">
    <property type="nucleotide sequence ID" value="NZ_JADLQN010000001.1"/>
</dbReference>
<evidence type="ECO:0000313" key="2">
    <source>
        <dbReference type="Proteomes" id="UP000707731"/>
    </source>
</evidence>
<dbReference type="Proteomes" id="UP000707731">
    <property type="component" value="Unassembled WGS sequence"/>
</dbReference>
<gene>
    <name evidence="1" type="ORF">IU449_11220</name>
</gene>